<dbReference type="AlphaFoldDB" id="A0A1F6AYS7"/>
<name>A0A1F6AYS7_9BACT</name>
<gene>
    <name evidence="1" type="ORF">A2973_02890</name>
</gene>
<accession>A0A1F6AYS7</accession>
<evidence type="ECO:0000313" key="1">
    <source>
        <dbReference type="EMBL" id="OGG29467.1"/>
    </source>
</evidence>
<organism evidence="1 2">
    <name type="scientific">Candidatus Gottesmanbacteria bacterium RIFCSPLOWO2_01_FULL_49_10</name>
    <dbReference type="NCBI Taxonomy" id="1798396"/>
    <lineage>
        <taxon>Bacteria</taxon>
        <taxon>Candidatus Gottesmaniibacteriota</taxon>
    </lineage>
</organism>
<proteinExistence type="predicted"/>
<reference evidence="1 2" key="1">
    <citation type="journal article" date="2016" name="Nat. Commun.">
        <title>Thousands of microbial genomes shed light on interconnected biogeochemical processes in an aquifer system.</title>
        <authorList>
            <person name="Anantharaman K."/>
            <person name="Brown C.T."/>
            <person name="Hug L.A."/>
            <person name="Sharon I."/>
            <person name="Castelle C.J."/>
            <person name="Probst A.J."/>
            <person name="Thomas B.C."/>
            <person name="Singh A."/>
            <person name="Wilkins M.J."/>
            <person name="Karaoz U."/>
            <person name="Brodie E.L."/>
            <person name="Williams K.H."/>
            <person name="Hubbard S.S."/>
            <person name="Banfield J.F."/>
        </authorList>
    </citation>
    <scope>NUCLEOTIDE SEQUENCE [LARGE SCALE GENOMIC DNA]</scope>
</reference>
<evidence type="ECO:0000313" key="2">
    <source>
        <dbReference type="Proteomes" id="UP000176409"/>
    </source>
</evidence>
<dbReference type="Proteomes" id="UP000176409">
    <property type="component" value="Unassembled WGS sequence"/>
</dbReference>
<sequence length="141" mass="16982">MWICAIDFFGGLFTGCYGQKETNRRIKTFVQKYLNNYGHYNPDKLCGLRWSLVHFYTVRHYTLDESQETRLYHLKKIKNRDCLLHLGRMIEDLEMAVADYTRDLRSKPELRIRAYRYFGKTYPLMIIDTNKLEFLDEDCDS</sequence>
<protein>
    <submittedName>
        <fullName evidence="1">Uncharacterized protein</fullName>
    </submittedName>
</protein>
<comment type="caution">
    <text evidence="1">The sequence shown here is derived from an EMBL/GenBank/DDBJ whole genome shotgun (WGS) entry which is preliminary data.</text>
</comment>
<dbReference type="EMBL" id="MFJZ01000044">
    <property type="protein sequence ID" value="OGG29467.1"/>
    <property type="molecule type" value="Genomic_DNA"/>
</dbReference>